<organism evidence="7 8">
    <name type="scientific">SAR86 cluster bacterium BACL1 MAG-120920-bin57</name>
    <dbReference type="NCBI Taxonomy" id="1655571"/>
    <lineage>
        <taxon>Bacteria</taxon>
        <taxon>Pseudomonadati</taxon>
        <taxon>Pseudomonadota</taxon>
        <taxon>Gammaproteobacteria</taxon>
        <taxon>SAR86 cluster</taxon>
    </lineage>
</organism>
<dbReference type="InterPro" id="IPR013325">
    <property type="entry name" value="RNA_pol_sigma_r2"/>
</dbReference>
<dbReference type="InterPro" id="IPR039425">
    <property type="entry name" value="RNA_pol_sigma-70-like"/>
</dbReference>
<keyword evidence="4" id="KW-0804">Transcription</keyword>
<reference evidence="8" key="1">
    <citation type="submission" date="2015-10" db="EMBL/GenBank/DDBJ databases">
        <title>Metagenome-Assembled Genomes uncover a global brackish microbiome.</title>
        <authorList>
            <person name="Hugerth L.W."/>
            <person name="Larsson J."/>
            <person name="Alneberg J."/>
            <person name="Lindh M.V."/>
            <person name="Legrand C."/>
            <person name="Pinhassi J."/>
            <person name="Andersson A."/>
        </authorList>
    </citation>
    <scope>NUCLEOTIDE SEQUENCE [LARGE SCALE GENOMIC DNA]</scope>
</reference>
<dbReference type="InterPro" id="IPR014284">
    <property type="entry name" value="RNA_pol_sigma-70_dom"/>
</dbReference>
<dbReference type="GO" id="GO:0006352">
    <property type="term" value="P:DNA-templated transcription initiation"/>
    <property type="evidence" value="ECO:0007669"/>
    <property type="project" value="InterPro"/>
</dbReference>
<dbReference type="Pfam" id="PF04542">
    <property type="entry name" value="Sigma70_r2"/>
    <property type="match status" value="1"/>
</dbReference>
<dbReference type="AlphaFoldDB" id="A0A0R2PQ62"/>
<dbReference type="InterPro" id="IPR036388">
    <property type="entry name" value="WH-like_DNA-bd_sf"/>
</dbReference>
<name>A0A0R2PQ62_9GAMM</name>
<evidence type="ECO:0000313" key="7">
    <source>
        <dbReference type="EMBL" id="KRO40249.1"/>
    </source>
</evidence>
<dbReference type="SUPFAM" id="SSF88946">
    <property type="entry name" value="Sigma2 domain of RNA polymerase sigma factors"/>
    <property type="match status" value="1"/>
</dbReference>
<dbReference type="EMBL" id="LIAV01000150">
    <property type="protein sequence ID" value="KRO40249.1"/>
    <property type="molecule type" value="Genomic_DNA"/>
</dbReference>
<dbReference type="InterPro" id="IPR013249">
    <property type="entry name" value="RNA_pol_sigma70_r4_t2"/>
</dbReference>
<protein>
    <submittedName>
        <fullName evidence="7">RNA polymerase subunit sigma</fullName>
    </submittedName>
</protein>
<accession>A0A0R2PQ62</accession>
<sequence>MNNNHGEGMMVEQIKAGNSKAFEAMVIQYQPKLLSSMIAYTKSYEQAEEICQKTFIRVWQKIDSFRGDSALFTWIYRIGINLAKNEFASSYSRNSSKTTSLDISEHDISSHISPETDLIDKESESIIFNFIETLDIELKTAFTLRELEGRSYEEISTIMKCPIGTVRSRIFRARQLILEFMNQENIIND</sequence>
<evidence type="ECO:0000256" key="4">
    <source>
        <dbReference type="ARBA" id="ARBA00023163"/>
    </source>
</evidence>
<evidence type="ECO:0000313" key="8">
    <source>
        <dbReference type="Proteomes" id="UP000050874"/>
    </source>
</evidence>
<gene>
    <name evidence="7" type="ORF">ABR63_05745</name>
</gene>
<feature type="domain" description="RNA polymerase sigma-70 region 2" evidence="5">
    <location>
        <begin position="26"/>
        <end position="89"/>
    </location>
</feature>
<dbReference type="NCBIfam" id="TIGR02937">
    <property type="entry name" value="sigma70-ECF"/>
    <property type="match status" value="1"/>
</dbReference>
<evidence type="ECO:0000256" key="2">
    <source>
        <dbReference type="ARBA" id="ARBA00023015"/>
    </source>
</evidence>
<keyword evidence="3" id="KW-0731">Sigma factor</keyword>
<dbReference type="InterPro" id="IPR013324">
    <property type="entry name" value="RNA_pol_sigma_r3/r4-like"/>
</dbReference>
<dbReference type="Gene3D" id="1.10.1740.10">
    <property type="match status" value="1"/>
</dbReference>
<dbReference type="PANTHER" id="PTHR43133">
    <property type="entry name" value="RNA POLYMERASE ECF-TYPE SIGMA FACTO"/>
    <property type="match status" value="1"/>
</dbReference>
<dbReference type="Gene3D" id="1.10.10.10">
    <property type="entry name" value="Winged helix-like DNA-binding domain superfamily/Winged helix DNA-binding domain"/>
    <property type="match status" value="1"/>
</dbReference>
<evidence type="ECO:0000256" key="3">
    <source>
        <dbReference type="ARBA" id="ARBA00023082"/>
    </source>
</evidence>
<dbReference type="PANTHER" id="PTHR43133:SF53">
    <property type="entry name" value="ECF RNA POLYMERASE SIGMA-E FACTOR"/>
    <property type="match status" value="1"/>
</dbReference>
<evidence type="ECO:0000259" key="6">
    <source>
        <dbReference type="Pfam" id="PF08281"/>
    </source>
</evidence>
<dbReference type="Proteomes" id="UP000050874">
    <property type="component" value="Unassembled WGS sequence"/>
</dbReference>
<dbReference type="InterPro" id="IPR007627">
    <property type="entry name" value="RNA_pol_sigma70_r2"/>
</dbReference>
<evidence type="ECO:0000256" key="1">
    <source>
        <dbReference type="ARBA" id="ARBA00010641"/>
    </source>
</evidence>
<proteinExistence type="inferred from homology"/>
<keyword evidence="2" id="KW-0805">Transcription regulation</keyword>
<comment type="similarity">
    <text evidence="1">Belongs to the sigma-70 factor family. ECF subfamily.</text>
</comment>
<evidence type="ECO:0000259" key="5">
    <source>
        <dbReference type="Pfam" id="PF04542"/>
    </source>
</evidence>
<dbReference type="Pfam" id="PF08281">
    <property type="entry name" value="Sigma70_r4_2"/>
    <property type="match status" value="1"/>
</dbReference>
<dbReference type="CDD" id="cd06171">
    <property type="entry name" value="Sigma70_r4"/>
    <property type="match status" value="1"/>
</dbReference>
<dbReference type="SUPFAM" id="SSF88659">
    <property type="entry name" value="Sigma3 and sigma4 domains of RNA polymerase sigma factors"/>
    <property type="match status" value="1"/>
</dbReference>
<feature type="domain" description="RNA polymerase sigma factor 70 region 4 type 2" evidence="6">
    <location>
        <begin position="130"/>
        <end position="175"/>
    </location>
</feature>
<dbReference type="GO" id="GO:0003677">
    <property type="term" value="F:DNA binding"/>
    <property type="evidence" value="ECO:0007669"/>
    <property type="project" value="InterPro"/>
</dbReference>
<dbReference type="GO" id="GO:0016987">
    <property type="term" value="F:sigma factor activity"/>
    <property type="evidence" value="ECO:0007669"/>
    <property type="project" value="UniProtKB-KW"/>
</dbReference>
<comment type="caution">
    <text evidence="7">The sequence shown here is derived from an EMBL/GenBank/DDBJ whole genome shotgun (WGS) entry which is preliminary data.</text>
</comment>